<keyword evidence="1" id="KW-1133">Transmembrane helix</keyword>
<protein>
    <submittedName>
        <fullName evidence="2">Stage II sporulation protein M</fullName>
    </submittedName>
</protein>
<dbReference type="Pfam" id="PF01944">
    <property type="entry name" value="SpoIIM"/>
    <property type="match status" value="1"/>
</dbReference>
<reference evidence="3" key="1">
    <citation type="journal article" date="2019" name="Int. J. Syst. Evol. Microbiol.">
        <title>The Global Catalogue of Microorganisms (GCM) 10K type strain sequencing project: providing services to taxonomists for standard genome sequencing and annotation.</title>
        <authorList>
            <consortium name="The Broad Institute Genomics Platform"/>
            <consortium name="The Broad Institute Genome Sequencing Center for Infectious Disease"/>
            <person name="Wu L."/>
            <person name="Ma J."/>
        </authorList>
    </citation>
    <scope>NUCLEOTIDE SEQUENCE [LARGE SCALE GENOMIC DNA]</scope>
    <source>
        <strain evidence="3">CECT 7706</strain>
    </source>
</reference>
<organism evidence="2 3">
    <name type="scientific">Cyclobacterium jeungdonense</name>
    <dbReference type="NCBI Taxonomy" id="708087"/>
    <lineage>
        <taxon>Bacteria</taxon>
        <taxon>Pseudomonadati</taxon>
        <taxon>Bacteroidota</taxon>
        <taxon>Cytophagia</taxon>
        <taxon>Cytophagales</taxon>
        <taxon>Cyclobacteriaceae</taxon>
        <taxon>Cyclobacterium</taxon>
    </lineage>
</organism>
<evidence type="ECO:0000313" key="3">
    <source>
        <dbReference type="Proteomes" id="UP001236663"/>
    </source>
</evidence>
<gene>
    <name evidence="2" type="ORF">QWZ15_12255</name>
</gene>
<sequence>MNAKPLTLSAAAVYLTGLLVGYYMDSDFDFSLSEAKPPVAMMADSKSKLFCSIAGNNISVALINIGGGFSLGAISLLNTFHNGVVLGYALSVAGDNFSFALIIRHLLPHAIEIVAIILSGSLGFYLALYLFNKFVLGRGPVFDYQKFLILSATSLVILLLAAVMEVSVSFSG</sequence>
<feature type="transmembrane region" description="Helical" evidence="1">
    <location>
        <begin position="58"/>
        <end position="77"/>
    </location>
</feature>
<name>A0ABT8CAA6_9BACT</name>
<feature type="transmembrane region" description="Helical" evidence="1">
    <location>
        <begin position="147"/>
        <end position="170"/>
    </location>
</feature>
<dbReference type="InterPro" id="IPR002798">
    <property type="entry name" value="SpoIIM-like"/>
</dbReference>
<accession>A0ABT8CAA6</accession>
<feature type="transmembrane region" description="Helical" evidence="1">
    <location>
        <begin position="84"/>
        <end position="107"/>
    </location>
</feature>
<comment type="caution">
    <text evidence="2">The sequence shown here is derived from an EMBL/GenBank/DDBJ whole genome shotgun (WGS) entry which is preliminary data.</text>
</comment>
<keyword evidence="1" id="KW-0812">Transmembrane</keyword>
<dbReference type="Proteomes" id="UP001236663">
    <property type="component" value="Unassembled WGS sequence"/>
</dbReference>
<evidence type="ECO:0000256" key="1">
    <source>
        <dbReference type="SAM" id="Phobius"/>
    </source>
</evidence>
<dbReference type="EMBL" id="JAUFQS010000010">
    <property type="protein sequence ID" value="MDN3688606.1"/>
    <property type="molecule type" value="Genomic_DNA"/>
</dbReference>
<dbReference type="PANTHER" id="PTHR35337:SF1">
    <property type="entry name" value="SLR1478 PROTEIN"/>
    <property type="match status" value="1"/>
</dbReference>
<keyword evidence="3" id="KW-1185">Reference proteome</keyword>
<proteinExistence type="predicted"/>
<feature type="transmembrane region" description="Helical" evidence="1">
    <location>
        <begin position="7"/>
        <end position="24"/>
    </location>
</feature>
<keyword evidence="1" id="KW-0472">Membrane</keyword>
<dbReference type="RefSeq" id="WP_163386714.1">
    <property type="nucleotide sequence ID" value="NZ_JAUFQS010000010.1"/>
</dbReference>
<feature type="transmembrane region" description="Helical" evidence="1">
    <location>
        <begin position="113"/>
        <end position="135"/>
    </location>
</feature>
<dbReference type="PANTHER" id="PTHR35337">
    <property type="entry name" value="SLR1478 PROTEIN"/>
    <property type="match status" value="1"/>
</dbReference>
<evidence type="ECO:0000313" key="2">
    <source>
        <dbReference type="EMBL" id="MDN3688606.1"/>
    </source>
</evidence>